<dbReference type="InterPro" id="IPR036259">
    <property type="entry name" value="MFS_trans_sf"/>
</dbReference>
<feature type="transmembrane region" description="Helical" evidence="6">
    <location>
        <begin position="81"/>
        <end position="100"/>
    </location>
</feature>
<dbReference type="SUPFAM" id="SSF103473">
    <property type="entry name" value="MFS general substrate transporter"/>
    <property type="match status" value="1"/>
</dbReference>
<feature type="transmembrane region" description="Helical" evidence="6">
    <location>
        <begin position="180"/>
        <end position="200"/>
    </location>
</feature>
<sequence>MSDNLNRPLALIRLAGLPLSLTLLSILSGSVINRVMVVELGLPVILAGLFLAIPLLISPVRIWLGHLSDAYPLWGRRREPYLIVGALLAGIGVALSVALVVRTPPLFSPTAALILLGLLLYGIGRNLTGNTFQALLTDRFAAGVARSRAVNLYEVVKLLGMVLGAGLLGLALRPYSAERLVLVVLVLSLLAMLLSVLAAIRQEPRSERLREAAEQARAGAFWPRFRQLVWADPQARLFLAVIALTLLGTQMQDVLMEPYAGLVLGMDVAATTQLTMFWGLGALAAILVSGLVLIPWLGLARLYRLGIGLLLPLFAGVVLAGVLQEPLLLQLCVLGLGLSTGLAAASLLAQTVDFTSAQSAGLLLGVWGLGFQLGRALANLLGAGLVDGLNRLTGEAALLAYGGAFAIECAFLVGALLLFERLRVGSARVVQAA</sequence>
<feature type="transmembrane region" description="Helical" evidence="6">
    <location>
        <begin position="106"/>
        <end position="123"/>
    </location>
</feature>
<dbReference type="InterPro" id="IPR020846">
    <property type="entry name" value="MFS_dom"/>
</dbReference>
<dbReference type="EMBL" id="NHSF01000098">
    <property type="protein sequence ID" value="MBK5932377.1"/>
    <property type="molecule type" value="Genomic_DNA"/>
</dbReference>
<dbReference type="InterPro" id="IPR026036">
    <property type="entry name" value="PucC"/>
</dbReference>
<keyword evidence="5 6" id="KW-0472">Membrane</keyword>
<evidence type="ECO:0000256" key="2">
    <source>
        <dbReference type="ARBA" id="ARBA00008412"/>
    </source>
</evidence>
<comment type="caution">
    <text evidence="8">The sequence shown here is derived from an EMBL/GenBank/DDBJ whole genome shotgun (WGS) entry which is preliminary data.</text>
</comment>
<reference evidence="8" key="2">
    <citation type="journal article" date="2020" name="Microorganisms">
        <title>Osmotic Adaptation and Compatible Solute Biosynthesis of Phototrophic Bacteria as Revealed from Genome Analyses.</title>
        <authorList>
            <person name="Imhoff J.F."/>
            <person name="Rahn T."/>
            <person name="Kunzel S."/>
            <person name="Keller A."/>
            <person name="Neulinger S.C."/>
        </authorList>
    </citation>
    <scope>NUCLEOTIDE SEQUENCE</scope>
    <source>
        <strain evidence="8">DSM 4395</strain>
    </source>
</reference>
<evidence type="ECO:0000256" key="3">
    <source>
        <dbReference type="ARBA" id="ARBA00022692"/>
    </source>
</evidence>
<feature type="transmembrane region" description="Helical" evidence="6">
    <location>
        <begin position="398"/>
        <end position="419"/>
    </location>
</feature>
<feature type="transmembrane region" description="Helical" evidence="6">
    <location>
        <begin position="38"/>
        <end position="60"/>
    </location>
</feature>
<evidence type="ECO:0000256" key="4">
    <source>
        <dbReference type="ARBA" id="ARBA00022989"/>
    </source>
</evidence>
<name>A0AAJ0UM18_HALSE</name>
<dbReference type="PANTHER" id="PTHR23538">
    <property type="entry name" value="44.5 KD BACTERIOCHLOROPHYLL SYNTHASE SUBUNIT"/>
    <property type="match status" value="1"/>
</dbReference>
<feature type="transmembrane region" description="Helical" evidence="6">
    <location>
        <begin position="276"/>
        <end position="298"/>
    </location>
</feature>
<evidence type="ECO:0000256" key="5">
    <source>
        <dbReference type="ARBA" id="ARBA00023136"/>
    </source>
</evidence>
<feature type="transmembrane region" description="Helical" evidence="6">
    <location>
        <begin position="328"/>
        <end position="348"/>
    </location>
</feature>
<dbReference type="RefSeq" id="WP_201247225.1">
    <property type="nucleotide sequence ID" value="NZ_NHSF01000098.1"/>
</dbReference>
<protein>
    <recommendedName>
        <fullName evidence="7">Major facilitator superfamily (MFS) profile domain-containing protein</fullName>
    </recommendedName>
</protein>
<reference evidence="8" key="1">
    <citation type="submission" date="2017-05" db="EMBL/GenBank/DDBJ databases">
        <authorList>
            <person name="Imhoff J.F."/>
            <person name="Rahn T."/>
            <person name="Kuenzel S."/>
            <person name="Neulinger S.C."/>
        </authorList>
    </citation>
    <scope>NUCLEOTIDE SEQUENCE</scope>
    <source>
        <strain evidence="8">DSM 4395</strain>
    </source>
</reference>
<dbReference type="GO" id="GO:0022857">
    <property type="term" value="F:transmembrane transporter activity"/>
    <property type="evidence" value="ECO:0007669"/>
    <property type="project" value="InterPro"/>
</dbReference>
<feature type="transmembrane region" description="Helical" evidence="6">
    <location>
        <begin position="360"/>
        <end position="378"/>
    </location>
</feature>
<dbReference type="Pfam" id="PF03209">
    <property type="entry name" value="PUCC"/>
    <property type="match status" value="1"/>
</dbReference>
<dbReference type="Gene3D" id="1.20.1250.20">
    <property type="entry name" value="MFS general substrate transporter like domains"/>
    <property type="match status" value="1"/>
</dbReference>
<keyword evidence="3 6" id="KW-0812">Transmembrane</keyword>
<dbReference type="Proteomes" id="UP001296967">
    <property type="component" value="Unassembled WGS sequence"/>
</dbReference>
<evidence type="ECO:0000256" key="6">
    <source>
        <dbReference type="SAM" id="Phobius"/>
    </source>
</evidence>
<comment type="subcellular location">
    <subcellularLocation>
        <location evidence="1">Membrane</location>
        <topology evidence="1">Multi-pass membrane protein</topology>
    </subcellularLocation>
</comment>
<dbReference type="PANTHER" id="PTHR23538:SF1">
    <property type="entry name" value="44.5 KD BACTERIOCHLOROPHYLL SYNTHASE SUBUNIT"/>
    <property type="match status" value="1"/>
</dbReference>
<organism evidence="8 9">
    <name type="scientific">Halochromatium salexigens</name>
    <name type="common">Chromatium salexigens</name>
    <dbReference type="NCBI Taxonomy" id="49447"/>
    <lineage>
        <taxon>Bacteria</taxon>
        <taxon>Pseudomonadati</taxon>
        <taxon>Pseudomonadota</taxon>
        <taxon>Gammaproteobacteria</taxon>
        <taxon>Chromatiales</taxon>
        <taxon>Chromatiaceae</taxon>
        <taxon>Halochromatium</taxon>
    </lineage>
</organism>
<dbReference type="GO" id="GO:0016020">
    <property type="term" value="C:membrane"/>
    <property type="evidence" value="ECO:0007669"/>
    <property type="project" value="UniProtKB-SubCell"/>
</dbReference>
<gene>
    <name evidence="8" type="ORF">CCR82_18050</name>
</gene>
<evidence type="ECO:0000313" key="8">
    <source>
        <dbReference type="EMBL" id="MBK5932377.1"/>
    </source>
</evidence>
<dbReference type="AlphaFoldDB" id="A0AAJ0UM18"/>
<evidence type="ECO:0000259" key="7">
    <source>
        <dbReference type="PROSITE" id="PS50850"/>
    </source>
</evidence>
<accession>A0AAJ0UM18</accession>
<proteinExistence type="inferred from homology"/>
<comment type="similarity">
    <text evidence="2">Belongs to the PucC family.</text>
</comment>
<dbReference type="PROSITE" id="PS50850">
    <property type="entry name" value="MFS"/>
    <property type="match status" value="1"/>
</dbReference>
<feature type="transmembrane region" description="Helical" evidence="6">
    <location>
        <begin position="12"/>
        <end position="32"/>
    </location>
</feature>
<evidence type="ECO:0000313" key="9">
    <source>
        <dbReference type="Proteomes" id="UP001296967"/>
    </source>
</evidence>
<feature type="transmembrane region" description="Helical" evidence="6">
    <location>
        <begin position="155"/>
        <end position="174"/>
    </location>
</feature>
<dbReference type="InterPro" id="IPR004896">
    <property type="entry name" value="PucC-rel"/>
</dbReference>
<feature type="domain" description="Major facilitator superfamily (MFS) profile" evidence="7">
    <location>
        <begin position="1"/>
        <end position="203"/>
    </location>
</feature>
<evidence type="ECO:0000256" key="1">
    <source>
        <dbReference type="ARBA" id="ARBA00004141"/>
    </source>
</evidence>
<keyword evidence="9" id="KW-1185">Reference proteome</keyword>
<feature type="transmembrane region" description="Helical" evidence="6">
    <location>
        <begin position="237"/>
        <end position="256"/>
    </location>
</feature>
<feature type="transmembrane region" description="Helical" evidence="6">
    <location>
        <begin position="305"/>
        <end position="322"/>
    </location>
</feature>
<keyword evidence="4 6" id="KW-1133">Transmembrane helix</keyword>